<feature type="region of interest" description="Disordered" evidence="5">
    <location>
        <begin position="661"/>
        <end position="910"/>
    </location>
</feature>
<dbReference type="Pfam" id="PF00069">
    <property type="entry name" value="Pkinase"/>
    <property type="match status" value="1"/>
</dbReference>
<feature type="region of interest" description="Disordered" evidence="5">
    <location>
        <begin position="601"/>
        <end position="646"/>
    </location>
</feature>
<dbReference type="Proteomes" id="UP000324022">
    <property type="component" value="Unassembled WGS sequence"/>
</dbReference>
<dbReference type="Pfam" id="PF08311">
    <property type="entry name" value="Mad3_BUB1_I"/>
    <property type="match status" value="1"/>
</dbReference>
<dbReference type="InterPro" id="IPR011009">
    <property type="entry name" value="Kinase-like_dom_sf"/>
</dbReference>
<comment type="subcellular location">
    <subcellularLocation>
        <location evidence="1">Chromosome</location>
        <location evidence="1">Centromere</location>
        <location evidence="1">Kinetochore</location>
    </subcellularLocation>
</comment>
<reference evidence="8 9" key="1">
    <citation type="submission" date="2018-03" db="EMBL/GenBank/DDBJ databases">
        <authorList>
            <person name="Guldener U."/>
        </authorList>
    </citation>
    <scope>NUCLEOTIDE SEQUENCE [LARGE SCALE GENOMIC DNA]</scope>
    <source>
        <strain evidence="8 9">NBRC100155</strain>
    </source>
</reference>
<gene>
    <name evidence="8" type="ORF">UTRI_06480_B</name>
</gene>
<feature type="domain" description="BUB1 N-terminal" evidence="7">
    <location>
        <begin position="107"/>
        <end position="268"/>
    </location>
</feature>
<evidence type="ECO:0000256" key="1">
    <source>
        <dbReference type="ARBA" id="ARBA00004629"/>
    </source>
</evidence>
<evidence type="ECO:0000313" key="8">
    <source>
        <dbReference type="EMBL" id="SPO31513.1"/>
    </source>
</evidence>
<sequence>MTGAPSSMGPPAVTPRKPSTTSSHDSHNPFAFGVTPHKTPLRTPGGSKIEQTSSTPIIDFNAIESQKENVQPLAKGRSAHALSNTLNMQHKHRQALLAQQRAEHQHIVTSQDNADSDDPLEAWTKYVKWCIDNYPSGQTHESGLIPLLERATRHFRNSEQYTNDPRYLRLWILYARNVECARDVYNFLLANEIGTKLASLYEELAVVLEGQRMYDQADAMYRLGIARRANPIDRIKRRYEEYKTRIILGHQAMPESSASSAAAIATNYADALKAAMLTAGRSMLGEKEASVGSARSHSANVLRGAGATVGAIGSSTSTPVVNNGRKLNVFCDDDDQRQYKSKPQATSTKGWQDIGTVASRNQENVQVDRLSGINSFKIGASGGVSKKPGSSLAVFRDSDDDDDDDHDADDVPATPKPAGVLSPKDHFGKHAAGLGRKPQSSETDLLRSNPFAYWDKDAKLVPDPASLRPTSADAPSSRKVSSSSTGSNGERHRTKTTVSRSAQPSASSAASGSNAAASAAAGGKREKHVAPVEHMYPLFRSSAQKAFYKQRGWQSELTFEQLMARKRGFAPVMEGWEDPAESSKAVSDPWSYLDQVVGRWLPEDPEPAKPPSPAPAPSAAKNPFAVEPTETLHIDQTTGIFPSRDVFDPDNSVANAVALNLRPGLKKKKKREGENTTKIRMSPTLVTKATLLEVENMFNGDSESDDDSSDDDEDDDDDDDDDYIAPLASVSRPGHISLGSAADVPPTPTPLSRSNHLAKFAVQNDENVGVQATPLRTPALGLGGATPKRTPLASKSALATLGSKPVYREEEEEDDEERQVDLPARMQQEPASHVSAPASPERPSTFASEEALASSAVPATPMPSNRQSASRRWIEPMTEEEEEEEEEEEGYAVDENGEPIDRQGAGYEGNEHLFRPQFQPLTPITEATYEFTRYTNARTPGTATRSAIRPALKSWRPNDDEDEADEDDQEESQGAILTAGPIAAVRQEGSPAYADDSQGPSDERSFASTSAEDANRSAWTADNKASFELTKGLTIRCPAPEDDDEDDGDFEDQVDGEERSHRRELHERFEDSLVIQDRDAASQKEPTEEDQVEEGDAEDFNPSNPCSPIDPNVLDGILARLESPVESMPNFVSLTTTSSNDLLSELQKKCKSSLASNQMTRKSMGGTVFHGTGMLSSPFKVNIGGNSFEIRGKLGEGGYGAVFLGYDVDSVATTLTDSSKADKDDLDSDDDDDDDESDRRTVAIKVETPANRWEFHILSQLQSRLPSSILASIISARKLYCYSDTSFLLLDLGEKGTLLDVVNHSTTAGVAAAGADTSSGGAGLEEVLAMFFITELLRAVLGMHKVGIIHGDLKIDNCLLRLGDVSPASAWTNIYSRDGSAGWSSKGLTLIDFGRAIDLTAYPDPAQQTFIADWDTDSKDCLEMRNGEPFTFETDWFGIAAVAHCLLFGRYMETKKEGNKWKVGASMKRYWQAELWNELFDVCLNPKPRNEQGEAEPLDKEAVFEKLNGCLEKMQAWLEANSNKGGKNLKGLLRKLEIWAMKQGH</sequence>
<dbReference type="GO" id="GO:0005524">
    <property type="term" value="F:ATP binding"/>
    <property type="evidence" value="ECO:0007669"/>
    <property type="project" value="InterPro"/>
</dbReference>
<dbReference type="FunFam" id="1.25.40.430:FF:000003">
    <property type="entry name" value="Checkpoint serine/threonine-protein kinase BUB1"/>
    <property type="match status" value="1"/>
</dbReference>
<feature type="compositionally biased region" description="Acidic residues" evidence="5">
    <location>
        <begin position="1040"/>
        <end position="1055"/>
    </location>
</feature>
<feature type="compositionally biased region" description="Acidic residues" evidence="5">
    <location>
        <begin position="959"/>
        <end position="971"/>
    </location>
</feature>
<dbReference type="PROSITE" id="PS51489">
    <property type="entry name" value="BUB1_N"/>
    <property type="match status" value="1"/>
</dbReference>
<dbReference type="Gene3D" id="1.25.40.430">
    <property type="match status" value="1"/>
</dbReference>
<feature type="compositionally biased region" description="Acidic residues" evidence="5">
    <location>
        <begin position="398"/>
        <end position="410"/>
    </location>
</feature>
<feature type="compositionally biased region" description="Acidic residues" evidence="5">
    <location>
        <begin position="1087"/>
        <end position="1099"/>
    </location>
</feature>
<dbReference type="InterPro" id="IPR000719">
    <property type="entry name" value="Prot_kinase_dom"/>
</dbReference>
<evidence type="ECO:0000256" key="4">
    <source>
        <dbReference type="ARBA" id="ARBA00023328"/>
    </source>
</evidence>
<evidence type="ECO:0000256" key="5">
    <source>
        <dbReference type="SAM" id="MobiDB-lite"/>
    </source>
</evidence>
<dbReference type="GO" id="GO:0005634">
    <property type="term" value="C:nucleus"/>
    <property type="evidence" value="ECO:0007669"/>
    <property type="project" value="TreeGrafter"/>
</dbReference>
<feature type="compositionally biased region" description="Basic and acidic residues" evidence="5">
    <location>
        <begin position="1056"/>
        <end position="1086"/>
    </location>
</feature>
<evidence type="ECO:0000313" key="9">
    <source>
        <dbReference type="Proteomes" id="UP000324022"/>
    </source>
</evidence>
<feature type="region of interest" description="Disordered" evidence="5">
    <location>
        <begin position="1"/>
        <end position="52"/>
    </location>
</feature>
<organism evidence="8 9">
    <name type="scientific">Ustilago trichophora</name>
    <dbReference type="NCBI Taxonomy" id="86804"/>
    <lineage>
        <taxon>Eukaryota</taxon>
        <taxon>Fungi</taxon>
        <taxon>Dikarya</taxon>
        <taxon>Basidiomycota</taxon>
        <taxon>Ustilaginomycotina</taxon>
        <taxon>Ustilaginomycetes</taxon>
        <taxon>Ustilaginales</taxon>
        <taxon>Ustilaginaceae</taxon>
        <taxon>Ustilago</taxon>
    </lineage>
</organism>
<dbReference type="InterPro" id="IPR008271">
    <property type="entry name" value="Ser/Thr_kinase_AS"/>
</dbReference>
<evidence type="ECO:0000256" key="3">
    <source>
        <dbReference type="ARBA" id="ARBA00022838"/>
    </source>
</evidence>
<dbReference type="OrthoDB" id="248495at2759"/>
<dbReference type="CDD" id="cd13981">
    <property type="entry name" value="STKc_Bub1_BubR1"/>
    <property type="match status" value="1"/>
</dbReference>
<evidence type="ECO:0000256" key="2">
    <source>
        <dbReference type="ARBA" id="ARBA00022454"/>
    </source>
</evidence>
<proteinExistence type="predicted"/>
<accession>A0A5C3ELR3</accession>
<dbReference type="SMART" id="SM00777">
    <property type="entry name" value="Mad3_BUB1_I"/>
    <property type="match status" value="1"/>
</dbReference>
<feature type="compositionally biased region" description="Low complexity" evidence="5">
    <location>
        <begin position="499"/>
        <end position="521"/>
    </location>
</feature>
<keyword evidence="4" id="KW-0137">Centromere</keyword>
<dbReference type="GO" id="GO:0000776">
    <property type="term" value="C:kinetochore"/>
    <property type="evidence" value="ECO:0007669"/>
    <property type="project" value="UniProtKB-KW"/>
</dbReference>
<feature type="region of interest" description="Disordered" evidence="5">
    <location>
        <begin position="460"/>
        <end position="528"/>
    </location>
</feature>
<protein>
    <submittedName>
        <fullName evidence="8">Related to spindle assembly checkpoint protein</fullName>
    </submittedName>
</protein>
<feature type="region of interest" description="Disordered" evidence="5">
    <location>
        <begin position="333"/>
        <end position="354"/>
    </location>
</feature>
<feature type="region of interest" description="Disordered" evidence="5">
    <location>
        <begin position="935"/>
        <end position="1105"/>
    </location>
</feature>
<evidence type="ECO:0000259" key="6">
    <source>
        <dbReference type="PROSITE" id="PS50011"/>
    </source>
</evidence>
<feature type="compositionally biased region" description="Polar residues" evidence="5">
    <location>
        <begin position="935"/>
        <end position="945"/>
    </location>
</feature>
<feature type="compositionally biased region" description="Low complexity" evidence="5">
    <location>
        <begin position="471"/>
        <end position="487"/>
    </location>
</feature>
<keyword evidence="3" id="KW-0995">Kinetochore</keyword>
<feature type="compositionally biased region" description="Acidic residues" evidence="5">
    <location>
        <begin position="877"/>
        <end position="898"/>
    </location>
</feature>
<dbReference type="GO" id="GO:0051754">
    <property type="term" value="P:meiotic sister chromatid cohesion, centromeric"/>
    <property type="evidence" value="ECO:0007669"/>
    <property type="project" value="TreeGrafter"/>
</dbReference>
<dbReference type="InterPro" id="IPR013212">
    <property type="entry name" value="Mad3/Bub1_I"/>
</dbReference>
<feature type="compositionally biased region" description="Acidic residues" evidence="5">
    <location>
        <begin position="809"/>
        <end position="818"/>
    </location>
</feature>
<feature type="compositionally biased region" description="Polar residues" evidence="5">
    <location>
        <begin position="1006"/>
        <end position="1020"/>
    </location>
</feature>
<dbReference type="PROSITE" id="PS00108">
    <property type="entry name" value="PROTEIN_KINASE_ST"/>
    <property type="match status" value="1"/>
</dbReference>
<dbReference type="GO" id="GO:0032991">
    <property type="term" value="C:protein-containing complex"/>
    <property type="evidence" value="ECO:0007669"/>
    <property type="project" value="UniProtKB-ARBA"/>
</dbReference>
<keyword evidence="2" id="KW-0158">Chromosome</keyword>
<feature type="compositionally biased region" description="Acidic residues" evidence="5">
    <location>
        <begin position="1224"/>
        <end position="1236"/>
    </location>
</feature>
<dbReference type="PROSITE" id="PS50011">
    <property type="entry name" value="PROTEIN_KINASE_DOM"/>
    <property type="match status" value="1"/>
</dbReference>
<feature type="compositionally biased region" description="Polar residues" evidence="5">
    <location>
        <begin position="341"/>
        <end position="350"/>
    </location>
</feature>
<feature type="compositionally biased region" description="Polar residues" evidence="5">
    <location>
        <begin position="678"/>
        <end position="687"/>
    </location>
</feature>
<dbReference type="EMBL" id="OOIN01000039">
    <property type="protein sequence ID" value="SPO31513.1"/>
    <property type="molecule type" value="Genomic_DNA"/>
</dbReference>
<dbReference type="InterPro" id="IPR015661">
    <property type="entry name" value="Bub1/Mad3"/>
</dbReference>
<dbReference type="GO" id="GO:0007094">
    <property type="term" value="P:mitotic spindle assembly checkpoint signaling"/>
    <property type="evidence" value="ECO:0007669"/>
    <property type="project" value="InterPro"/>
</dbReference>
<feature type="domain" description="Protein kinase" evidence="6">
    <location>
        <begin position="1188"/>
        <end position="1504"/>
    </location>
</feature>
<evidence type="ECO:0000259" key="7">
    <source>
        <dbReference type="PROSITE" id="PS51489"/>
    </source>
</evidence>
<dbReference type="PANTHER" id="PTHR14030">
    <property type="entry name" value="MITOTIC CHECKPOINT SERINE/THREONINE-PROTEIN KINASE BUB1"/>
    <property type="match status" value="1"/>
</dbReference>
<feature type="region of interest" description="Disordered" evidence="5">
    <location>
        <begin position="378"/>
        <end position="448"/>
    </location>
</feature>
<feature type="region of interest" description="Disordered" evidence="5">
    <location>
        <begin position="1219"/>
        <end position="1239"/>
    </location>
</feature>
<dbReference type="GO" id="GO:0004672">
    <property type="term" value="F:protein kinase activity"/>
    <property type="evidence" value="ECO:0007669"/>
    <property type="project" value="InterPro"/>
</dbReference>
<keyword evidence="9" id="KW-1185">Reference proteome</keyword>
<feature type="compositionally biased region" description="Acidic residues" evidence="5">
    <location>
        <begin position="702"/>
        <end position="723"/>
    </location>
</feature>
<dbReference type="SMART" id="SM00220">
    <property type="entry name" value="S_TKc"/>
    <property type="match status" value="1"/>
</dbReference>
<dbReference type="SUPFAM" id="SSF56112">
    <property type="entry name" value="Protein kinase-like (PK-like)"/>
    <property type="match status" value="1"/>
</dbReference>
<dbReference type="PANTHER" id="PTHR14030:SF4">
    <property type="entry name" value="BUB1 KINASE, ISOFORM A-RELATED"/>
    <property type="match status" value="1"/>
</dbReference>
<dbReference type="Gene3D" id="1.10.510.10">
    <property type="entry name" value="Transferase(Phosphotransferase) domain 1"/>
    <property type="match status" value="1"/>
</dbReference>
<name>A0A5C3ELR3_9BASI</name>